<dbReference type="RefSeq" id="WP_108730656.1">
    <property type="nucleotide sequence ID" value="NZ_CP020928.1"/>
</dbReference>
<proteinExistence type="predicted"/>
<dbReference type="AlphaFoldDB" id="A0A2S1KSC1"/>
<gene>
    <name evidence="2" type="ORF">B6254_1515</name>
</gene>
<accession>A0A2S1KSC1</accession>
<feature type="compositionally biased region" description="Basic residues" evidence="1">
    <location>
        <begin position="459"/>
        <end position="468"/>
    </location>
</feature>
<dbReference type="EMBL" id="CP020928">
    <property type="protein sequence ID" value="AWF95909.1"/>
    <property type="molecule type" value="Genomic_DNA"/>
</dbReference>
<evidence type="ECO:0000256" key="1">
    <source>
        <dbReference type="SAM" id="MobiDB-lite"/>
    </source>
</evidence>
<feature type="region of interest" description="Disordered" evidence="1">
    <location>
        <begin position="431"/>
        <end position="507"/>
    </location>
</feature>
<organism evidence="2 3">
    <name type="scientific">Weissella cibaria</name>
    <dbReference type="NCBI Taxonomy" id="137591"/>
    <lineage>
        <taxon>Bacteria</taxon>
        <taxon>Bacillati</taxon>
        <taxon>Bacillota</taxon>
        <taxon>Bacilli</taxon>
        <taxon>Lactobacillales</taxon>
        <taxon>Lactobacillaceae</taxon>
        <taxon>Weissella</taxon>
    </lineage>
</organism>
<name>A0A2S1KSC1_9LACO</name>
<sequence length="507" mass="58579">MGMERQYSFEGRKVSESKAKEIVTSSATQPILELIKCGDISGEFPLTLDEWEILPYLNFDRRDIVYQLEVIWSLTEWEKEYLVDLNTVLENRRHRSMIFPFDLNRLKDTGDVRFNEFMDSWDVLVRRSGGPEILVNNRINEFALNEVLGSVNLFEEEEVNIDDLYSRVIEHRNIPLIEDKELSLNREEARRKLDYLLVEPVDIEKIKTMSLDKYNGATRGMINGLFKLSMTFDRVTYLQYKSAWDLRVLANNLKRNNVLTKSNQKKSKNIKSARNTEIETIGYLFKNVRRMPTFEFPFDLENWMKMGHKLRTGEEEVVIDNSAIKKLRTSLPEYADFLFNKVAKFDSETFQKHKASWESAQKQWIERSQHGIGTKSNLRTSSAKEGHAINYSYGNDGIVDKISVEKRIVAQPPVTRKRKVKIVATTGAAGIIGGKKPEPVSNPKSKKKQESKSSVVAKKSGKKKKNSKKSTATTMAERAMSSYTPIRRVSAHVRDNLFYSDNSHQEY</sequence>
<evidence type="ECO:0000313" key="3">
    <source>
        <dbReference type="Proteomes" id="UP000244870"/>
    </source>
</evidence>
<protein>
    <submittedName>
        <fullName evidence="2">Uncharacterized protein</fullName>
    </submittedName>
</protein>
<reference evidence="2 3" key="1">
    <citation type="submission" date="2017-04" db="EMBL/GenBank/DDBJ databases">
        <title>Weissella cibaria strain m2 complete genome.</title>
        <authorList>
            <person name="Pan Q."/>
            <person name="Tan M."/>
            <person name="Yao F."/>
            <person name="Su S."/>
        </authorList>
    </citation>
    <scope>NUCLEOTIDE SEQUENCE [LARGE SCALE GENOMIC DNA]</scope>
    <source>
        <strain evidence="2 3">M2</strain>
    </source>
</reference>
<evidence type="ECO:0000313" key="2">
    <source>
        <dbReference type="EMBL" id="AWF95909.1"/>
    </source>
</evidence>
<dbReference type="Proteomes" id="UP000244870">
    <property type="component" value="Chromosome"/>
</dbReference>